<accession>A0ABU5MVP9</accession>
<proteinExistence type="predicted"/>
<organism evidence="1 2">
    <name type="scientific">Pontiella agarivorans</name>
    <dbReference type="NCBI Taxonomy" id="3038953"/>
    <lineage>
        <taxon>Bacteria</taxon>
        <taxon>Pseudomonadati</taxon>
        <taxon>Kiritimatiellota</taxon>
        <taxon>Kiritimatiellia</taxon>
        <taxon>Kiritimatiellales</taxon>
        <taxon>Pontiellaceae</taxon>
        <taxon>Pontiella</taxon>
    </lineage>
</organism>
<name>A0ABU5MVP9_9BACT</name>
<reference evidence="1 2" key="1">
    <citation type="journal article" date="2024" name="Appl. Environ. Microbiol.">
        <title>Pontiella agarivorans sp. nov., a novel marine anaerobic bacterium capable of degrading macroalgal polysaccharides and fixing nitrogen.</title>
        <authorList>
            <person name="Liu N."/>
            <person name="Kivenson V."/>
            <person name="Peng X."/>
            <person name="Cui Z."/>
            <person name="Lankiewicz T.S."/>
            <person name="Gosselin K.M."/>
            <person name="English C.J."/>
            <person name="Blair E.M."/>
            <person name="O'Malley M.A."/>
            <person name="Valentine D.L."/>
        </authorList>
    </citation>
    <scope>NUCLEOTIDE SEQUENCE [LARGE SCALE GENOMIC DNA]</scope>
    <source>
        <strain evidence="1 2">NLcol2</strain>
    </source>
</reference>
<evidence type="ECO:0000313" key="2">
    <source>
        <dbReference type="Proteomes" id="UP001290861"/>
    </source>
</evidence>
<dbReference type="RefSeq" id="WP_322608061.1">
    <property type="nucleotide sequence ID" value="NZ_JARVCO010000007.1"/>
</dbReference>
<protein>
    <submittedName>
        <fullName evidence="1">Uncharacterized protein</fullName>
    </submittedName>
</protein>
<gene>
    <name evidence="1" type="ORF">P9H32_06430</name>
</gene>
<keyword evidence="2" id="KW-1185">Reference proteome</keyword>
<sequence length="506" mass="57220">MKVVLKSARVLSWKVILPEGGFVQRKGAQLSMRDGTCPYHWWSVSRQRRSGKIYVSQNVDLQVDYFEEELGRFVVAQADFDQHSSVVMRPEVRVSMAGLPAGTQQATVAFRGRTCSAIEHRIPMEQGNELYATAGYYDIALAYDVEGVGRYHFYPEPMPAGEALAIEATAALRPEVYQRADQKKRPYNKYFFTAQAFLRNRNGFLLQDLVNGRRKQALISSMTILDGKQPFAAATALKAGKYRQEAKVDSAMAERLRYRLESPVPLVDCGLIKPYGDVLYQSGLFDLWAPDRFPKRAAALLNYANYTQPFYEPFRLTGDEISKKNRGKLRIHPSFEVLAYGSYHGGTAYWMSSFLKVVNEHNVAEALAVVHEILHTYGYGHNYMSLGQNEQRRRYFEAADHGAYYTVVKKASETASIYEFMTGNLSAKGGGLRVFLHHMFGAETFLKHSHWTKRYGKTLAEAGIEGELARCVIYSALTDIDLTPWYKAAGFEIDSDRFLAGVKLLE</sequence>
<comment type="caution">
    <text evidence="1">The sequence shown here is derived from an EMBL/GenBank/DDBJ whole genome shotgun (WGS) entry which is preliminary data.</text>
</comment>
<evidence type="ECO:0000313" key="1">
    <source>
        <dbReference type="EMBL" id="MDZ8118263.1"/>
    </source>
</evidence>
<dbReference type="EMBL" id="JARVCO010000007">
    <property type="protein sequence ID" value="MDZ8118263.1"/>
    <property type="molecule type" value="Genomic_DNA"/>
</dbReference>
<dbReference type="Proteomes" id="UP001290861">
    <property type="component" value="Unassembled WGS sequence"/>
</dbReference>